<dbReference type="InterPro" id="IPR013762">
    <property type="entry name" value="Integrase-like_cat_sf"/>
</dbReference>
<keyword evidence="3" id="KW-0238">DNA-binding</keyword>
<reference evidence="5 6" key="1">
    <citation type="submission" date="2018-09" db="EMBL/GenBank/DDBJ databases">
        <title>Mesorhizobium carmichaelinearum sp. nov. isolated from Carmichaelinea spp. root nodules in New Zealand.</title>
        <authorList>
            <person name="De Meyer S.E."/>
        </authorList>
    </citation>
    <scope>NUCLEOTIDE SEQUENCE [LARGE SCALE GENOMIC DNA]</scope>
    <source>
        <strain evidence="5 6">LMG 28313</strain>
    </source>
</reference>
<proteinExistence type="inferred from homology"/>
<dbReference type="SUPFAM" id="SSF56349">
    <property type="entry name" value="DNA breaking-rejoining enzymes"/>
    <property type="match status" value="1"/>
</dbReference>
<dbReference type="PANTHER" id="PTHR30629">
    <property type="entry name" value="PROPHAGE INTEGRASE"/>
    <property type="match status" value="1"/>
</dbReference>
<comment type="caution">
    <text evidence="5">The sequence shown here is derived from an EMBL/GenBank/DDBJ whole genome shotgun (WGS) entry which is preliminary data.</text>
</comment>
<accession>A0A6M7TEB2</accession>
<keyword evidence="6" id="KW-1185">Reference proteome</keyword>
<dbReference type="EMBL" id="QZXA01000012">
    <property type="protein sequence ID" value="RJT29980.1"/>
    <property type="molecule type" value="Genomic_DNA"/>
</dbReference>
<dbReference type="GO" id="GO:0006310">
    <property type="term" value="P:DNA recombination"/>
    <property type="evidence" value="ECO:0007669"/>
    <property type="project" value="UniProtKB-KW"/>
</dbReference>
<dbReference type="PANTHER" id="PTHR30629:SF2">
    <property type="entry name" value="PROPHAGE INTEGRASE INTS-RELATED"/>
    <property type="match status" value="1"/>
</dbReference>
<dbReference type="Proteomes" id="UP000275530">
    <property type="component" value="Unassembled WGS sequence"/>
</dbReference>
<dbReference type="InterPro" id="IPR050808">
    <property type="entry name" value="Phage_Integrase"/>
</dbReference>
<dbReference type="Gene3D" id="1.10.443.10">
    <property type="entry name" value="Intergrase catalytic core"/>
    <property type="match status" value="1"/>
</dbReference>
<name>A0A6M7TEB2_9HYPH</name>
<keyword evidence="2" id="KW-0229">DNA integration</keyword>
<gene>
    <name evidence="5" type="ORF">D3242_27270</name>
</gene>
<protein>
    <submittedName>
        <fullName evidence="5">Integrase</fullName>
    </submittedName>
</protein>
<evidence type="ECO:0000256" key="4">
    <source>
        <dbReference type="ARBA" id="ARBA00023172"/>
    </source>
</evidence>
<evidence type="ECO:0000313" key="6">
    <source>
        <dbReference type="Proteomes" id="UP000275530"/>
    </source>
</evidence>
<dbReference type="InterPro" id="IPR002104">
    <property type="entry name" value="Integrase_catalytic"/>
</dbReference>
<evidence type="ECO:0000313" key="5">
    <source>
        <dbReference type="EMBL" id="RJT29980.1"/>
    </source>
</evidence>
<comment type="similarity">
    <text evidence="1">Belongs to the 'phage' integrase family.</text>
</comment>
<organism evidence="5 6">
    <name type="scientific">Mesorhizobium jarvisii</name>
    <dbReference type="NCBI Taxonomy" id="1777867"/>
    <lineage>
        <taxon>Bacteria</taxon>
        <taxon>Pseudomonadati</taxon>
        <taxon>Pseudomonadota</taxon>
        <taxon>Alphaproteobacteria</taxon>
        <taxon>Hyphomicrobiales</taxon>
        <taxon>Phyllobacteriaceae</taxon>
        <taxon>Mesorhizobium</taxon>
    </lineage>
</organism>
<evidence type="ECO:0000256" key="1">
    <source>
        <dbReference type="ARBA" id="ARBA00008857"/>
    </source>
</evidence>
<dbReference type="GO" id="GO:0003677">
    <property type="term" value="F:DNA binding"/>
    <property type="evidence" value="ECO:0007669"/>
    <property type="project" value="UniProtKB-KW"/>
</dbReference>
<keyword evidence="4" id="KW-0233">DNA recombination</keyword>
<dbReference type="PROSITE" id="PS51898">
    <property type="entry name" value="TYR_RECOMBINASE"/>
    <property type="match status" value="1"/>
</dbReference>
<sequence length="523" mass="58262">MAGRDRNLLNRDGRYFARLVVPRDLRPFMNGKTELRTALGPDYRTALKALPGAVAALQHKIALGERRAAEAGDRPVAIGRYPLSFDQIALRNYNDRLAQDERLRNADPQWASASIDDGNVAQLRRGMAGQLNDRDLAELVKNRIDRFRAIGNTTAEFGTEEWRTLARAICISEYEALSRVAERDEGDFTGKPTHPLIAETKPIDDELPPVPLKGLLADYIKSRKAVGKGREAERRWTPVFANLAQFIGHNDARRLTKQNLLEWRDARLTTLSAKTVADVDLASVRTVLSWAVNNDRLESNVAERVRQDAPKKHLSREKGFTLPEATAILRKARDYVPAKTDNARTTEASQTTAAKRWSPLLCAFTGARIAEITQLRKQDFRKEGETYVMRITPEAGTVKAGGYRDVPLHLQLVEMGFADFVDAAQEGPLFHTNRKDGISAARTVAGRVSQWLQSLEVIPEGVSPNHGWRHRFKTVGRELGISGRTLDAIQGHAVRTAGDHYGDVTIAAKKAALDKFPHYDLSS</sequence>
<dbReference type="GO" id="GO:0015074">
    <property type="term" value="P:DNA integration"/>
    <property type="evidence" value="ECO:0007669"/>
    <property type="project" value="UniProtKB-KW"/>
</dbReference>
<evidence type="ECO:0000256" key="2">
    <source>
        <dbReference type="ARBA" id="ARBA00022908"/>
    </source>
</evidence>
<dbReference type="AlphaFoldDB" id="A0A6M7TEB2"/>
<evidence type="ECO:0000256" key="3">
    <source>
        <dbReference type="ARBA" id="ARBA00023125"/>
    </source>
</evidence>
<dbReference type="InterPro" id="IPR010998">
    <property type="entry name" value="Integrase_recombinase_N"/>
</dbReference>
<dbReference type="Gene3D" id="1.10.150.130">
    <property type="match status" value="1"/>
</dbReference>
<dbReference type="InterPro" id="IPR011010">
    <property type="entry name" value="DNA_brk_join_enz"/>
</dbReference>